<reference evidence="16 17" key="1">
    <citation type="submission" date="2015-11" db="EMBL/GenBank/DDBJ databases">
        <title>Evidence for parallel genomic evolution in an endosymbiosis of termite gut flagellates.</title>
        <authorList>
            <person name="Zheng H."/>
        </authorList>
    </citation>
    <scope>NUCLEOTIDE SEQUENCE [LARGE SCALE GENOMIC DNA]</scope>
    <source>
        <strain evidence="16 17">CET450</strain>
    </source>
</reference>
<evidence type="ECO:0000256" key="9">
    <source>
        <dbReference type="ARBA" id="ARBA00022777"/>
    </source>
</evidence>
<keyword evidence="12" id="KW-0324">Glycolysis</keyword>
<evidence type="ECO:0000256" key="8">
    <source>
        <dbReference type="ARBA" id="ARBA00022741"/>
    </source>
</evidence>
<evidence type="ECO:0000256" key="14">
    <source>
        <dbReference type="ARBA" id="ARBA00048070"/>
    </source>
</evidence>
<keyword evidence="7" id="KW-0479">Metal-binding</keyword>
<dbReference type="SUPFAM" id="SSF53784">
    <property type="entry name" value="Phosphofructokinase"/>
    <property type="match status" value="1"/>
</dbReference>
<dbReference type="GO" id="GO:0006002">
    <property type="term" value="P:fructose 6-phosphate metabolic process"/>
    <property type="evidence" value="ECO:0007669"/>
    <property type="project" value="InterPro"/>
</dbReference>
<dbReference type="PANTHER" id="PTHR13697:SF4">
    <property type="entry name" value="ATP-DEPENDENT 6-PHOSPHOFRUCTOKINASE"/>
    <property type="match status" value="1"/>
</dbReference>
<dbReference type="EMBL" id="LNVX01000659">
    <property type="protein sequence ID" value="OEG69558.1"/>
    <property type="molecule type" value="Genomic_DNA"/>
</dbReference>
<comment type="pathway">
    <text evidence="3">Carbohydrate degradation; glycolysis; D-glyceraldehyde 3-phosphate and glycerone phosphate from D-glucose: step 3/4.</text>
</comment>
<gene>
    <name evidence="16" type="ORF">ATZ36_08840</name>
</gene>
<accession>A0A1E5IHS4</accession>
<evidence type="ECO:0000256" key="4">
    <source>
        <dbReference type="ARBA" id="ARBA00012055"/>
    </source>
</evidence>
<comment type="caution">
    <text evidence="16">The sequence shown here is derived from an EMBL/GenBank/DDBJ whole genome shotgun (WGS) entry which is preliminary data.</text>
</comment>
<feature type="domain" description="Phosphofructokinase" evidence="15">
    <location>
        <begin position="4"/>
        <end position="275"/>
    </location>
</feature>
<sequence>MTKRVGIITSGGDAPGMNAAIRAVTRRGIFWGYQMIGIKRGFKGLLDDEFMTLTLRSVSGIINTGGTMLRTGRCAEVKTKTGMGRAVKAIKDLRLDGVIIIGGDGSLAAGNSLSKHGIKVINIAASIDNDIYGTDETIGYDTALNTSVEAIDKIRDTAKSHDRVFVVEIMGREHGFLTVDVGLAAGCEYIVVPEMKVDMQKLTAELKEGKDRGKTSEIIAFAEGCGCSAAFAKKVEKLTGLDVRVSNLGYIQRGGRPTARTRILASKFGHAAMDLFHKGKANLLVGITDGNVSAIPICKAIKCEKKFDVKTVKMLRDLSV</sequence>
<dbReference type="InterPro" id="IPR022953">
    <property type="entry name" value="ATP_PFK"/>
</dbReference>
<comment type="similarity">
    <text evidence="13">Belongs to the phosphofructokinase type A (PFKA) family.</text>
</comment>
<evidence type="ECO:0000256" key="12">
    <source>
        <dbReference type="ARBA" id="ARBA00023152"/>
    </source>
</evidence>
<dbReference type="PIRSF" id="PIRSF000532">
    <property type="entry name" value="ATP_PFK_prok"/>
    <property type="match status" value="1"/>
</dbReference>
<keyword evidence="11" id="KW-0460">Magnesium</keyword>
<keyword evidence="5" id="KW-0963">Cytoplasm</keyword>
<evidence type="ECO:0000256" key="13">
    <source>
        <dbReference type="ARBA" id="ARBA00038478"/>
    </source>
</evidence>
<dbReference type="PRINTS" id="PR00476">
    <property type="entry name" value="PHFRCTKINASE"/>
</dbReference>
<dbReference type="InterPro" id="IPR000023">
    <property type="entry name" value="Phosphofructokinase_dom"/>
</dbReference>
<evidence type="ECO:0000256" key="10">
    <source>
        <dbReference type="ARBA" id="ARBA00022840"/>
    </source>
</evidence>
<dbReference type="InterPro" id="IPR035966">
    <property type="entry name" value="PKF_sf"/>
</dbReference>
<comment type="subcellular location">
    <subcellularLocation>
        <location evidence="2">Cytoplasm</location>
    </subcellularLocation>
</comment>
<dbReference type="AlphaFoldDB" id="A0A1E5IHS4"/>
<evidence type="ECO:0000256" key="5">
    <source>
        <dbReference type="ARBA" id="ARBA00022490"/>
    </source>
</evidence>
<dbReference type="Gene3D" id="3.40.50.460">
    <property type="entry name" value="Phosphofructokinase domain"/>
    <property type="match status" value="1"/>
</dbReference>
<dbReference type="InterPro" id="IPR012003">
    <property type="entry name" value="ATP_PFK_prok-type"/>
</dbReference>
<dbReference type="GO" id="GO:0030388">
    <property type="term" value="P:fructose 1,6-bisphosphate metabolic process"/>
    <property type="evidence" value="ECO:0007669"/>
    <property type="project" value="TreeGrafter"/>
</dbReference>
<evidence type="ECO:0000259" key="15">
    <source>
        <dbReference type="Pfam" id="PF00365"/>
    </source>
</evidence>
<dbReference type="Pfam" id="PF00365">
    <property type="entry name" value="PFK"/>
    <property type="match status" value="1"/>
</dbReference>
<proteinExistence type="inferred from homology"/>
<dbReference type="GO" id="GO:0070095">
    <property type="term" value="F:fructose-6-phosphate binding"/>
    <property type="evidence" value="ECO:0007669"/>
    <property type="project" value="TreeGrafter"/>
</dbReference>
<keyword evidence="17" id="KW-1185">Reference proteome</keyword>
<protein>
    <recommendedName>
        <fullName evidence="4">6-phosphofructokinase</fullName>
        <ecNumber evidence="4">2.7.1.11</ecNumber>
    </recommendedName>
</protein>
<dbReference type="PANTHER" id="PTHR13697">
    <property type="entry name" value="PHOSPHOFRUCTOKINASE"/>
    <property type="match status" value="1"/>
</dbReference>
<dbReference type="GO" id="GO:0042802">
    <property type="term" value="F:identical protein binding"/>
    <property type="evidence" value="ECO:0007669"/>
    <property type="project" value="TreeGrafter"/>
</dbReference>
<organism evidence="16 17">
    <name type="scientific">Endomicrobium trichonymphae</name>
    <dbReference type="NCBI Taxonomy" id="1408204"/>
    <lineage>
        <taxon>Bacteria</taxon>
        <taxon>Pseudomonadati</taxon>
        <taxon>Elusimicrobiota</taxon>
        <taxon>Endomicrobiia</taxon>
        <taxon>Endomicrobiales</taxon>
        <taxon>Endomicrobiaceae</taxon>
        <taxon>Candidatus Endomicrobiellum</taxon>
    </lineage>
</organism>
<keyword evidence="8" id="KW-0547">Nucleotide-binding</keyword>
<evidence type="ECO:0000256" key="11">
    <source>
        <dbReference type="ARBA" id="ARBA00022842"/>
    </source>
</evidence>
<dbReference type="FunFam" id="3.40.50.460:FF:000002">
    <property type="entry name" value="ATP-dependent 6-phosphofructokinase"/>
    <property type="match status" value="1"/>
</dbReference>
<dbReference type="UniPathway" id="UPA00109">
    <property type="reaction ID" value="UER00182"/>
</dbReference>
<dbReference type="GO" id="GO:0003872">
    <property type="term" value="F:6-phosphofructokinase activity"/>
    <property type="evidence" value="ECO:0007669"/>
    <property type="project" value="UniProtKB-EC"/>
</dbReference>
<evidence type="ECO:0000256" key="1">
    <source>
        <dbReference type="ARBA" id="ARBA00001946"/>
    </source>
</evidence>
<keyword evidence="9" id="KW-0418">Kinase</keyword>
<dbReference type="GO" id="GO:0061621">
    <property type="term" value="P:canonical glycolysis"/>
    <property type="evidence" value="ECO:0007669"/>
    <property type="project" value="TreeGrafter"/>
</dbReference>
<dbReference type="Gene3D" id="3.40.50.450">
    <property type="match status" value="1"/>
</dbReference>
<comment type="cofactor">
    <cofactor evidence="1">
        <name>Mg(2+)</name>
        <dbReference type="ChEBI" id="CHEBI:18420"/>
    </cofactor>
</comment>
<comment type="catalytic activity">
    <reaction evidence="14">
        <text>beta-D-fructose 6-phosphate + ATP = beta-D-fructose 1,6-bisphosphate + ADP + H(+)</text>
        <dbReference type="Rhea" id="RHEA:16109"/>
        <dbReference type="ChEBI" id="CHEBI:15378"/>
        <dbReference type="ChEBI" id="CHEBI:30616"/>
        <dbReference type="ChEBI" id="CHEBI:32966"/>
        <dbReference type="ChEBI" id="CHEBI:57634"/>
        <dbReference type="ChEBI" id="CHEBI:456216"/>
        <dbReference type="EC" id="2.7.1.11"/>
    </reaction>
</comment>
<evidence type="ECO:0000256" key="2">
    <source>
        <dbReference type="ARBA" id="ARBA00004496"/>
    </source>
</evidence>
<name>A0A1E5IHS4_ENDTX</name>
<evidence type="ECO:0000256" key="6">
    <source>
        <dbReference type="ARBA" id="ARBA00022679"/>
    </source>
</evidence>
<keyword evidence="10" id="KW-0067">ATP-binding</keyword>
<dbReference type="NCBIfam" id="NF002872">
    <property type="entry name" value="PRK03202.1"/>
    <property type="match status" value="1"/>
</dbReference>
<dbReference type="GO" id="GO:0005524">
    <property type="term" value="F:ATP binding"/>
    <property type="evidence" value="ECO:0007669"/>
    <property type="project" value="UniProtKB-KW"/>
</dbReference>
<dbReference type="EC" id="2.7.1.11" evidence="4"/>
<dbReference type="GO" id="GO:0005945">
    <property type="term" value="C:6-phosphofructokinase complex"/>
    <property type="evidence" value="ECO:0007669"/>
    <property type="project" value="TreeGrafter"/>
</dbReference>
<evidence type="ECO:0000313" key="16">
    <source>
        <dbReference type="EMBL" id="OEG69558.1"/>
    </source>
</evidence>
<evidence type="ECO:0000256" key="3">
    <source>
        <dbReference type="ARBA" id="ARBA00004679"/>
    </source>
</evidence>
<dbReference type="Proteomes" id="UP000095237">
    <property type="component" value="Unassembled WGS sequence"/>
</dbReference>
<evidence type="ECO:0000313" key="17">
    <source>
        <dbReference type="Proteomes" id="UP000095237"/>
    </source>
</evidence>
<dbReference type="GO" id="GO:0046872">
    <property type="term" value="F:metal ion binding"/>
    <property type="evidence" value="ECO:0007669"/>
    <property type="project" value="UniProtKB-KW"/>
</dbReference>
<dbReference type="GO" id="GO:0016208">
    <property type="term" value="F:AMP binding"/>
    <property type="evidence" value="ECO:0007669"/>
    <property type="project" value="TreeGrafter"/>
</dbReference>
<keyword evidence="6" id="KW-0808">Transferase</keyword>
<evidence type="ECO:0000256" key="7">
    <source>
        <dbReference type="ARBA" id="ARBA00022723"/>
    </source>
</evidence>
<dbReference type="GO" id="GO:0048029">
    <property type="term" value="F:monosaccharide binding"/>
    <property type="evidence" value="ECO:0007669"/>
    <property type="project" value="TreeGrafter"/>
</dbReference>